<feature type="region of interest" description="Disordered" evidence="1">
    <location>
        <begin position="1"/>
        <end position="24"/>
    </location>
</feature>
<feature type="region of interest" description="Disordered" evidence="1">
    <location>
        <begin position="157"/>
        <end position="184"/>
    </location>
</feature>
<organism evidence="2 3">
    <name type="scientific">Microdochium trichocladiopsis</name>
    <dbReference type="NCBI Taxonomy" id="1682393"/>
    <lineage>
        <taxon>Eukaryota</taxon>
        <taxon>Fungi</taxon>
        <taxon>Dikarya</taxon>
        <taxon>Ascomycota</taxon>
        <taxon>Pezizomycotina</taxon>
        <taxon>Sordariomycetes</taxon>
        <taxon>Xylariomycetidae</taxon>
        <taxon>Xylariales</taxon>
        <taxon>Microdochiaceae</taxon>
        <taxon>Microdochium</taxon>
    </lineage>
</organism>
<reference evidence="2" key="1">
    <citation type="journal article" date="2021" name="Nat. Commun.">
        <title>Genetic determinants of endophytism in the Arabidopsis root mycobiome.</title>
        <authorList>
            <person name="Mesny F."/>
            <person name="Miyauchi S."/>
            <person name="Thiergart T."/>
            <person name="Pickel B."/>
            <person name="Atanasova L."/>
            <person name="Karlsson M."/>
            <person name="Huettel B."/>
            <person name="Barry K.W."/>
            <person name="Haridas S."/>
            <person name="Chen C."/>
            <person name="Bauer D."/>
            <person name="Andreopoulos W."/>
            <person name="Pangilinan J."/>
            <person name="LaButti K."/>
            <person name="Riley R."/>
            <person name="Lipzen A."/>
            <person name="Clum A."/>
            <person name="Drula E."/>
            <person name="Henrissat B."/>
            <person name="Kohler A."/>
            <person name="Grigoriev I.V."/>
            <person name="Martin F.M."/>
            <person name="Hacquard S."/>
        </authorList>
    </citation>
    <scope>NUCLEOTIDE SEQUENCE</scope>
    <source>
        <strain evidence="2">MPI-CAGE-CH-0230</strain>
    </source>
</reference>
<proteinExistence type="predicted"/>
<dbReference type="EMBL" id="JAGTJQ010000003">
    <property type="protein sequence ID" value="KAH7035125.1"/>
    <property type="molecule type" value="Genomic_DNA"/>
</dbReference>
<dbReference type="AlphaFoldDB" id="A0A9P8YBY0"/>
<name>A0A9P8YBY0_9PEZI</name>
<gene>
    <name evidence="2" type="ORF">B0I36DRAFT_88481</name>
</gene>
<sequence>MRQAAPGRGQRSTNNLGEQGEVGWTEEEEAYHCRTRQAEGVFDGGTSKYMYVYSSTSVDCEEASRAGHRPCALRYAHPGGCAKSEGRPDAGQGSQRCPQLRYGTHVVPRIIWGLLLTKEPLGPATNSKRFLLAGEVVMSGADGTDTLLECVLLRRAEAPGHDTPPPVDTGNPQSPAPRAVALGERDWRCATKQGFSGR</sequence>
<protein>
    <submittedName>
        <fullName evidence="2">Uncharacterized protein</fullName>
    </submittedName>
</protein>
<dbReference type="GeneID" id="70193062"/>
<evidence type="ECO:0000313" key="3">
    <source>
        <dbReference type="Proteomes" id="UP000756346"/>
    </source>
</evidence>
<comment type="caution">
    <text evidence="2">The sequence shown here is derived from an EMBL/GenBank/DDBJ whole genome shotgun (WGS) entry which is preliminary data.</text>
</comment>
<evidence type="ECO:0000256" key="1">
    <source>
        <dbReference type="SAM" id="MobiDB-lite"/>
    </source>
</evidence>
<keyword evidence="3" id="KW-1185">Reference proteome</keyword>
<accession>A0A9P8YBY0</accession>
<evidence type="ECO:0000313" key="2">
    <source>
        <dbReference type="EMBL" id="KAH7035125.1"/>
    </source>
</evidence>
<dbReference type="Proteomes" id="UP000756346">
    <property type="component" value="Unassembled WGS sequence"/>
</dbReference>
<dbReference type="RefSeq" id="XP_046015218.1">
    <property type="nucleotide sequence ID" value="XM_046163516.1"/>
</dbReference>